<organism evidence="1 2">
    <name type="scientific">Mythimna loreyi</name>
    <dbReference type="NCBI Taxonomy" id="667449"/>
    <lineage>
        <taxon>Eukaryota</taxon>
        <taxon>Metazoa</taxon>
        <taxon>Ecdysozoa</taxon>
        <taxon>Arthropoda</taxon>
        <taxon>Hexapoda</taxon>
        <taxon>Insecta</taxon>
        <taxon>Pterygota</taxon>
        <taxon>Neoptera</taxon>
        <taxon>Endopterygota</taxon>
        <taxon>Lepidoptera</taxon>
        <taxon>Glossata</taxon>
        <taxon>Ditrysia</taxon>
        <taxon>Noctuoidea</taxon>
        <taxon>Noctuidae</taxon>
        <taxon>Noctuinae</taxon>
        <taxon>Hadenini</taxon>
        <taxon>Mythimna</taxon>
    </lineage>
</organism>
<evidence type="ECO:0000313" key="1">
    <source>
        <dbReference type="EMBL" id="KAJ8738035.1"/>
    </source>
</evidence>
<protein>
    <submittedName>
        <fullName evidence="1">Uncharacterized protein</fullName>
    </submittedName>
</protein>
<proteinExistence type="predicted"/>
<keyword evidence="2" id="KW-1185">Reference proteome</keyword>
<reference evidence="1" key="1">
    <citation type="submission" date="2023-03" db="EMBL/GenBank/DDBJ databases">
        <title>Chromosome-level genomes of two armyworms, Mythimna separata and Mythimna loreyi, provide insights into the biosynthesis and reception of sex pheromones.</title>
        <authorList>
            <person name="Zhao H."/>
        </authorList>
    </citation>
    <scope>NUCLEOTIDE SEQUENCE</scope>
    <source>
        <strain evidence="1">BeijingLab</strain>
    </source>
</reference>
<accession>A0ACC2RD12</accession>
<evidence type="ECO:0000313" key="2">
    <source>
        <dbReference type="Proteomes" id="UP001231649"/>
    </source>
</evidence>
<dbReference type="EMBL" id="CM056777">
    <property type="protein sequence ID" value="KAJ8738035.1"/>
    <property type="molecule type" value="Genomic_DNA"/>
</dbReference>
<sequence length="573" mass="66983">MYQNYEFHDSYYYHTCVVAPEKDVLDTDIVGSGCVTGLMRWWHDLFLLSYTSGRARGFYNSSHAMKIERFRQFRKYKHRIHPLSKFRHFWDFLILHVFMTNKIVFIFTSSLVFNELPICLFYFGAFCEVIILADLYVNLKTGYIEHEAKRVILDTEKSLINYCTHKLFIHVASTTPLHWLMFLRYGYDITCGLCKANKFICALKIVSVVSLFRVIEASAYYTQKRRSSKSKQCLKFLRIGAISISTLSQFYDLSNAIILLVFMNAGKVVPQSTLGVRVGIKYGFRDVSNTNHYNLGLDINRLLKSFQLHSFGMARRIFYLDKMTALIGYGLCKIFFIWTFFECYALLSPYMYTKDKLILLRKKVLNILSVHQLTGDLAVKVHQYFDFRPTRFRAMERHNELYRMVPKVLKKEAKLSCYLKLMMRLPYFADFTLPMLEEIVLLLREEIYLKNAIVAEAWVPAQGLMIVDNGVLAVYSTNRREQGHLIDGDFFGGLSLVTDQEVCTSFVVAVTMCTILILDKHRFRNLMRKYAKEFLDMKTKMKSSYNKSDVHDLVSTSRTSELSQPPPVKYWMN</sequence>
<gene>
    <name evidence="1" type="ORF">PYW08_000630</name>
</gene>
<name>A0ACC2RD12_9NEOP</name>
<comment type="caution">
    <text evidence="1">The sequence shown here is derived from an EMBL/GenBank/DDBJ whole genome shotgun (WGS) entry which is preliminary data.</text>
</comment>
<dbReference type="Proteomes" id="UP001231649">
    <property type="component" value="Chromosome 1"/>
</dbReference>